<evidence type="ECO:0000256" key="2">
    <source>
        <dbReference type="SAM" id="SignalP"/>
    </source>
</evidence>
<evidence type="ECO:0000256" key="1">
    <source>
        <dbReference type="SAM" id="MobiDB-lite"/>
    </source>
</evidence>
<reference evidence="3 4" key="1">
    <citation type="submission" date="2015-10" db="EMBL/GenBank/DDBJ databases">
        <title>Draft genome sequence of pyrrolomycin-producing Streptomyces vitaminophilus.</title>
        <authorList>
            <person name="Graham D.E."/>
            <person name="Mahan K.M."/>
            <person name="Klingeman D.M."/>
            <person name="Hettich R.L."/>
            <person name="Parry R.J."/>
        </authorList>
    </citation>
    <scope>NUCLEOTIDE SEQUENCE [LARGE SCALE GENOMIC DNA]</scope>
    <source>
        <strain evidence="3 4">ATCC 31673</strain>
    </source>
</reference>
<evidence type="ECO:0008006" key="5">
    <source>
        <dbReference type="Google" id="ProtNLM"/>
    </source>
</evidence>
<evidence type="ECO:0000313" key="4">
    <source>
        <dbReference type="Proteomes" id="UP000050867"/>
    </source>
</evidence>
<dbReference type="eggNOG" id="ENOG50337FI">
    <property type="taxonomic scope" value="Bacteria"/>
</dbReference>
<protein>
    <recommendedName>
        <fullName evidence="5">Lipoprotein</fullName>
    </recommendedName>
</protein>
<dbReference type="EMBL" id="LLZU01000038">
    <property type="protein sequence ID" value="KRV47102.1"/>
    <property type="molecule type" value="Genomic_DNA"/>
</dbReference>
<dbReference type="RefSeq" id="WP_018381753.1">
    <property type="nucleotide sequence ID" value="NZ_LLZU01000038.1"/>
</dbReference>
<organism evidence="3 4">
    <name type="scientific">Wenjunlia vitaminophila</name>
    <name type="common">Streptomyces vitaminophilus</name>
    <dbReference type="NCBI Taxonomy" id="76728"/>
    <lineage>
        <taxon>Bacteria</taxon>
        <taxon>Bacillati</taxon>
        <taxon>Actinomycetota</taxon>
        <taxon>Actinomycetes</taxon>
        <taxon>Kitasatosporales</taxon>
        <taxon>Streptomycetaceae</taxon>
        <taxon>Wenjunlia</taxon>
    </lineage>
</organism>
<feature type="chain" id="PRO_5006670507" description="Lipoprotein" evidence="2">
    <location>
        <begin position="21"/>
        <end position="284"/>
    </location>
</feature>
<dbReference type="Proteomes" id="UP000050867">
    <property type="component" value="Unassembled WGS sequence"/>
</dbReference>
<proteinExistence type="predicted"/>
<dbReference type="PROSITE" id="PS51257">
    <property type="entry name" value="PROKAR_LIPOPROTEIN"/>
    <property type="match status" value="1"/>
</dbReference>
<comment type="caution">
    <text evidence="3">The sequence shown here is derived from an EMBL/GenBank/DDBJ whole genome shotgun (WGS) entry which is preliminary data.</text>
</comment>
<accession>A0A0T6LLZ8</accession>
<keyword evidence="2" id="KW-0732">Signal</keyword>
<dbReference type="Gene3D" id="2.50.20.20">
    <property type="match status" value="1"/>
</dbReference>
<gene>
    <name evidence="3" type="ORF">AQ490_10150</name>
</gene>
<dbReference type="AlphaFoldDB" id="A0A0T6LLZ8"/>
<name>A0A0T6LLZ8_WENVI</name>
<dbReference type="OrthoDB" id="4350224at2"/>
<feature type="region of interest" description="Disordered" evidence="1">
    <location>
        <begin position="25"/>
        <end position="59"/>
    </location>
</feature>
<evidence type="ECO:0000313" key="3">
    <source>
        <dbReference type="EMBL" id="KRV47102.1"/>
    </source>
</evidence>
<keyword evidence="4" id="KW-1185">Reference proteome</keyword>
<feature type="signal peptide" evidence="2">
    <location>
        <begin position="1"/>
        <end position="20"/>
    </location>
</feature>
<sequence>MRIMRGLASATAVCALVVGAAACGDNSDDSTGRAGNLGRPDNPNNPDKPEEPKQEPNGVEKLTASEIVDKAMDAMEQASAFRVTGTGDESVAMELALDDSGNCQGTVGKEGAETKLASKDGKIWLKPNGPFWDMFAGADADAAKTVVGDRYLLLSEGQDGYSDIAETCTLSELTESFTSGGDDLDATNKGEVSEVNGVPAVEVSYEAPDETGTMWVSTVGKPYPLKIVLENDSKPGAITFSDYDKPVQVQIPPDDQVLDMAQLEELATAGTSSGTSADAGTGSA</sequence>